<reference evidence="1" key="1">
    <citation type="submission" date="2021-06" db="EMBL/GenBank/DDBJ databases">
        <authorList>
            <person name="Kallberg Y."/>
            <person name="Tangrot J."/>
            <person name="Rosling A."/>
        </authorList>
    </citation>
    <scope>NUCLEOTIDE SEQUENCE</scope>
    <source>
        <strain evidence="1">BR232B</strain>
    </source>
</reference>
<gene>
    <name evidence="1" type="ORF">PBRASI_LOCUS5847</name>
</gene>
<evidence type="ECO:0000313" key="1">
    <source>
        <dbReference type="EMBL" id="CAG8566044.1"/>
    </source>
</evidence>
<feature type="non-terminal residue" evidence="1">
    <location>
        <position position="1"/>
    </location>
</feature>
<accession>A0A9N9FZ34</accession>
<dbReference type="AlphaFoldDB" id="A0A9N9FZ34"/>
<name>A0A9N9FZ34_9GLOM</name>
<proteinExistence type="predicted"/>
<evidence type="ECO:0000313" key="2">
    <source>
        <dbReference type="Proteomes" id="UP000789739"/>
    </source>
</evidence>
<sequence length="159" mass="17703">RHLTVSRNSNLCDTVGSFPEHINEVSNRVVRCWTFPSDGAYSFESMTSTVTIPGTAQSLNSIIRAAIEDSPVCESGIIRLIAFTIMDKISDCVRPINGTKPVKPMNGEACEWSEACEACEWSEAREACEWSDGRSPINEYTAKLSIVIAYRRSWMLNSM</sequence>
<dbReference type="Proteomes" id="UP000789739">
    <property type="component" value="Unassembled WGS sequence"/>
</dbReference>
<comment type="caution">
    <text evidence="1">The sequence shown here is derived from an EMBL/GenBank/DDBJ whole genome shotgun (WGS) entry which is preliminary data.</text>
</comment>
<dbReference type="EMBL" id="CAJVPI010000720">
    <property type="protein sequence ID" value="CAG8566044.1"/>
    <property type="molecule type" value="Genomic_DNA"/>
</dbReference>
<protein>
    <submittedName>
        <fullName evidence="1">975_t:CDS:1</fullName>
    </submittedName>
</protein>
<keyword evidence="2" id="KW-1185">Reference proteome</keyword>
<organism evidence="1 2">
    <name type="scientific">Paraglomus brasilianum</name>
    <dbReference type="NCBI Taxonomy" id="144538"/>
    <lineage>
        <taxon>Eukaryota</taxon>
        <taxon>Fungi</taxon>
        <taxon>Fungi incertae sedis</taxon>
        <taxon>Mucoromycota</taxon>
        <taxon>Glomeromycotina</taxon>
        <taxon>Glomeromycetes</taxon>
        <taxon>Paraglomerales</taxon>
        <taxon>Paraglomeraceae</taxon>
        <taxon>Paraglomus</taxon>
    </lineage>
</organism>